<dbReference type="Proteomes" id="UP001598300">
    <property type="component" value="Unassembled WGS sequence"/>
</dbReference>
<comment type="caution">
    <text evidence="2">The sequence shown here is derived from an EMBL/GenBank/DDBJ whole genome shotgun (WGS) entry which is preliminary data.</text>
</comment>
<evidence type="ECO:0000313" key="2">
    <source>
        <dbReference type="EMBL" id="MFD3959312.1"/>
    </source>
</evidence>
<dbReference type="Gene3D" id="1.10.600.10">
    <property type="entry name" value="Farnesyl Diphosphate Synthase"/>
    <property type="match status" value="1"/>
</dbReference>
<gene>
    <name evidence="2" type="ORF">ACFWR3_24970</name>
</gene>
<dbReference type="InterPro" id="IPR002060">
    <property type="entry name" value="Squ/phyt_synthse"/>
</dbReference>
<feature type="compositionally biased region" description="Low complexity" evidence="1">
    <location>
        <begin position="209"/>
        <end position="226"/>
    </location>
</feature>
<proteinExistence type="predicted"/>
<evidence type="ECO:0000256" key="1">
    <source>
        <dbReference type="SAM" id="MobiDB-lite"/>
    </source>
</evidence>
<name>A0ABW6E1R7_9ACTN</name>
<protein>
    <submittedName>
        <fullName evidence="2">Squalene/phytoene synthase family protein</fullName>
    </submittedName>
</protein>
<feature type="region of interest" description="Disordered" evidence="1">
    <location>
        <begin position="34"/>
        <end position="88"/>
    </location>
</feature>
<dbReference type="InterPro" id="IPR008949">
    <property type="entry name" value="Isoprenoid_synthase_dom_sf"/>
</dbReference>
<feature type="compositionally biased region" description="Polar residues" evidence="1">
    <location>
        <begin position="46"/>
        <end position="66"/>
    </location>
</feature>
<reference evidence="2 3" key="1">
    <citation type="submission" date="2024-09" db="EMBL/GenBank/DDBJ databases">
        <title>The Natural Products Discovery Center: Release of the First 8490 Sequenced Strains for Exploring Actinobacteria Biosynthetic Diversity.</title>
        <authorList>
            <person name="Kalkreuter E."/>
            <person name="Kautsar S.A."/>
            <person name="Yang D."/>
            <person name="Bader C.D."/>
            <person name="Teijaro C.N."/>
            <person name="Fluegel L."/>
            <person name="Davis C.M."/>
            <person name="Simpson J.R."/>
            <person name="Lauterbach L."/>
            <person name="Steele A.D."/>
            <person name="Gui C."/>
            <person name="Meng S."/>
            <person name="Li G."/>
            <person name="Viehrig K."/>
            <person name="Ye F."/>
            <person name="Su P."/>
            <person name="Kiefer A.F."/>
            <person name="Nichols A."/>
            <person name="Cepeda A.J."/>
            <person name="Yan W."/>
            <person name="Fan B."/>
            <person name="Jiang Y."/>
            <person name="Adhikari A."/>
            <person name="Zheng C.-J."/>
            <person name="Schuster L."/>
            <person name="Cowan T.M."/>
            <person name="Smanski M.J."/>
            <person name="Chevrette M.G."/>
            <person name="De Carvalho L.P.S."/>
            <person name="Shen B."/>
        </authorList>
    </citation>
    <scope>NUCLEOTIDE SEQUENCE [LARGE SCALE GENOMIC DNA]</scope>
    <source>
        <strain evidence="2 3">NPDC058584</strain>
    </source>
</reference>
<feature type="region of interest" description="Disordered" evidence="1">
    <location>
        <begin position="180"/>
        <end position="226"/>
    </location>
</feature>
<accession>A0ABW6E1R7</accession>
<organism evidence="2 3">
    <name type="scientific">Streptomyces bacillaris</name>
    <dbReference type="NCBI Taxonomy" id="68179"/>
    <lineage>
        <taxon>Bacteria</taxon>
        <taxon>Bacillati</taxon>
        <taxon>Actinomycetota</taxon>
        <taxon>Actinomycetes</taxon>
        <taxon>Kitasatosporales</taxon>
        <taxon>Streptomycetaceae</taxon>
        <taxon>Streptomyces</taxon>
    </lineage>
</organism>
<keyword evidence="3" id="KW-1185">Reference proteome</keyword>
<evidence type="ECO:0000313" key="3">
    <source>
        <dbReference type="Proteomes" id="UP001598300"/>
    </source>
</evidence>
<dbReference type="EMBL" id="JBHXPM010000026">
    <property type="protein sequence ID" value="MFD3959312.1"/>
    <property type="molecule type" value="Genomic_DNA"/>
</dbReference>
<dbReference type="Pfam" id="PF00494">
    <property type="entry name" value="SQS_PSY"/>
    <property type="match status" value="1"/>
</dbReference>
<sequence length="226" mass="24348">MGRRGHRRTGNRRAENPILRALLHTVAARNFPTTGFAPTYKAPPRSWTSPASPPRRTSNATSTPLLNRTGAGRGPATSRWRRHGLPPSSRHLTEALQRLDHLTDLADDLVQGRLYLPQHDLDHCDASRVALQQGDDIPATLNDTPTGEARNGFVPERLSRSAACPPSCGPGWLVPAARALPRAPSDGTGADAVPQRVPPSLPSRRAAGRLSPPRSRQPAAPSNSRL</sequence>
<dbReference type="RefSeq" id="WP_381301742.1">
    <property type="nucleotide sequence ID" value="NZ_JBHVRE010000050.1"/>
</dbReference>